<evidence type="ECO:0000256" key="13">
    <source>
        <dbReference type="RuleBase" id="RU361159"/>
    </source>
</evidence>
<evidence type="ECO:0000256" key="11">
    <source>
        <dbReference type="PROSITE-ProRule" id="PRU00742"/>
    </source>
</evidence>
<dbReference type="GO" id="GO:0005737">
    <property type="term" value="C:cytoplasm"/>
    <property type="evidence" value="ECO:0007669"/>
    <property type="project" value="TreeGrafter"/>
</dbReference>
<dbReference type="GO" id="GO:0030145">
    <property type="term" value="F:manganese ion binding"/>
    <property type="evidence" value="ECO:0007669"/>
    <property type="project" value="TreeGrafter"/>
</dbReference>
<organism evidence="14 15">
    <name type="scientific">Roseibium hamelinense</name>
    <dbReference type="NCBI Taxonomy" id="150831"/>
    <lineage>
        <taxon>Bacteria</taxon>
        <taxon>Pseudomonadati</taxon>
        <taxon>Pseudomonadota</taxon>
        <taxon>Alphaproteobacteria</taxon>
        <taxon>Hyphomicrobiales</taxon>
        <taxon>Stappiaceae</taxon>
        <taxon>Roseibium</taxon>
    </lineage>
</organism>
<dbReference type="GO" id="GO:0006525">
    <property type="term" value="P:arginine metabolic process"/>
    <property type="evidence" value="ECO:0007669"/>
    <property type="project" value="UniProtKB-KW"/>
</dbReference>
<evidence type="ECO:0000256" key="1">
    <source>
        <dbReference type="ARBA" id="ARBA00005098"/>
    </source>
</evidence>
<dbReference type="RefSeq" id="WP_145345598.1">
    <property type="nucleotide sequence ID" value="NZ_SMLY01000080.1"/>
</dbReference>
<dbReference type="PANTHER" id="PTHR43782">
    <property type="entry name" value="ARGINASE"/>
    <property type="match status" value="1"/>
</dbReference>
<dbReference type="UniPathway" id="UPA00158">
    <property type="reaction ID" value="UER00270"/>
</dbReference>
<feature type="binding site" evidence="10">
    <location>
        <position position="129"/>
    </location>
    <ligand>
        <name>Mn(2+)</name>
        <dbReference type="ChEBI" id="CHEBI:29035"/>
        <label>1</label>
    </ligand>
</feature>
<reference evidence="14 15" key="1">
    <citation type="submission" date="2019-07" db="EMBL/GenBank/DDBJ databases">
        <title>Genomic Encyclopedia of Archaeal and Bacterial Type Strains, Phase II (KMG-II): from individual species to whole genera.</title>
        <authorList>
            <person name="Goeker M."/>
        </authorList>
    </citation>
    <scope>NUCLEOTIDE SEQUENCE [LARGE SCALE GENOMIC DNA]</scope>
    <source>
        <strain evidence="14 15">ATCC BAA-252</strain>
    </source>
</reference>
<evidence type="ECO:0000256" key="8">
    <source>
        <dbReference type="ARBA" id="ARBA00047391"/>
    </source>
</evidence>
<evidence type="ECO:0000256" key="10">
    <source>
        <dbReference type="PIRSR" id="PIRSR036979-1"/>
    </source>
</evidence>
<evidence type="ECO:0000256" key="5">
    <source>
        <dbReference type="ARBA" id="ARBA00022723"/>
    </source>
</evidence>
<dbReference type="OrthoDB" id="9788689at2"/>
<dbReference type="CDD" id="cd09989">
    <property type="entry name" value="Arginase"/>
    <property type="match status" value="1"/>
</dbReference>
<feature type="binding site" evidence="10">
    <location>
        <position position="127"/>
    </location>
    <ligand>
        <name>Mn(2+)</name>
        <dbReference type="ChEBI" id="CHEBI:29035"/>
        <label>1</label>
    </ligand>
</feature>
<dbReference type="PROSITE" id="PS01053">
    <property type="entry name" value="ARGINASE_1"/>
    <property type="match status" value="1"/>
</dbReference>
<evidence type="ECO:0000256" key="3">
    <source>
        <dbReference type="ARBA" id="ARBA00018123"/>
    </source>
</evidence>
<proteinExistence type="inferred from homology"/>
<dbReference type="EC" id="3.5.3.1" evidence="2 9"/>
<keyword evidence="4 13" id="KW-0056">Arginine metabolism</keyword>
<keyword evidence="6 12" id="KW-0378">Hydrolase</keyword>
<dbReference type="AlphaFoldDB" id="A0A562SND2"/>
<keyword evidence="7 10" id="KW-0464">Manganese</keyword>
<dbReference type="PRINTS" id="PR00116">
    <property type="entry name" value="ARGINASE"/>
</dbReference>
<dbReference type="PIRSF" id="PIRSF036979">
    <property type="entry name" value="Arginase"/>
    <property type="match status" value="1"/>
</dbReference>
<feature type="binding site" evidence="10">
    <location>
        <position position="231"/>
    </location>
    <ligand>
        <name>Mn(2+)</name>
        <dbReference type="ChEBI" id="CHEBI:29035"/>
        <label>1</label>
    </ligand>
</feature>
<dbReference type="SUPFAM" id="SSF52768">
    <property type="entry name" value="Arginase/deacetylase"/>
    <property type="match status" value="1"/>
</dbReference>
<dbReference type="GO" id="GO:0000050">
    <property type="term" value="P:urea cycle"/>
    <property type="evidence" value="ECO:0007669"/>
    <property type="project" value="UniProtKB-UniPathway"/>
</dbReference>
<feature type="binding site" evidence="10">
    <location>
        <position position="100"/>
    </location>
    <ligand>
        <name>Mn(2+)</name>
        <dbReference type="ChEBI" id="CHEBI:29035"/>
        <label>1</label>
    </ligand>
</feature>
<dbReference type="EMBL" id="VLLF01000008">
    <property type="protein sequence ID" value="TWI82847.1"/>
    <property type="molecule type" value="Genomic_DNA"/>
</dbReference>
<dbReference type="Proteomes" id="UP000320593">
    <property type="component" value="Unassembled WGS sequence"/>
</dbReference>
<evidence type="ECO:0000256" key="12">
    <source>
        <dbReference type="RuleBase" id="RU003684"/>
    </source>
</evidence>
<dbReference type="Pfam" id="PF00491">
    <property type="entry name" value="Arginase"/>
    <property type="match status" value="1"/>
</dbReference>
<accession>A0A562SND2</accession>
<comment type="catalytic activity">
    <reaction evidence="8 13">
        <text>L-arginine + H2O = urea + L-ornithine</text>
        <dbReference type="Rhea" id="RHEA:20569"/>
        <dbReference type="ChEBI" id="CHEBI:15377"/>
        <dbReference type="ChEBI" id="CHEBI:16199"/>
        <dbReference type="ChEBI" id="CHEBI:32682"/>
        <dbReference type="ChEBI" id="CHEBI:46911"/>
        <dbReference type="EC" id="3.5.3.1"/>
    </reaction>
</comment>
<gene>
    <name evidence="14" type="ORF">JM93_03362</name>
</gene>
<sequence>MVNHDVVFVGAPIEEGAGRRGCVMGPDAYRTAGLAENLQALGHRVTDIGNLQPEDAHTEKVPNGTVKNFHTVAGWTRSLYKTASELGQKAVFPVYLGGDHALALGTVAGQSLAANRLGKPLFVLWLDAHSDFNTFDTTESGNLHGTPLAFACGLKGFDGLLGHPLSHPVAPRNVEILGVRSIDPKERELLVDCGAGVRDMRMIDEMGIPALLAPFLERVRAANGLLHVSLDVDFLDPGIAPAVGTTVPGGATFREAHLVMEMLHDSGLVTSLDLVELNPFLDDRGMTARLMVDLTASLFGRRVFDRPTRSF</sequence>
<comment type="similarity">
    <text evidence="11 12">Belongs to the arginase family.</text>
</comment>
<comment type="caution">
    <text evidence="14">The sequence shown here is derived from an EMBL/GenBank/DDBJ whole genome shotgun (WGS) entry which is preliminary data.</text>
</comment>
<name>A0A562SND2_9HYPH</name>
<keyword evidence="15" id="KW-1185">Reference proteome</keyword>
<evidence type="ECO:0000256" key="2">
    <source>
        <dbReference type="ARBA" id="ARBA00012168"/>
    </source>
</evidence>
<dbReference type="InterPro" id="IPR006035">
    <property type="entry name" value="Ureohydrolase"/>
</dbReference>
<feature type="binding site" evidence="10">
    <location>
        <position position="131"/>
    </location>
    <ligand>
        <name>Mn(2+)</name>
        <dbReference type="ChEBI" id="CHEBI:29035"/>
        <label>1</label>
    </ligand>
</feature>
<evidence type="ECO:0000256" key="7">
    <source>
        <dbReference type="ARBA" id="ARBA00023211"/>
    </source>
</evidence>
<evidence type="ECO:0000256" key="9">
    <source>
        <dbReference type="NCBIfam" id="TIGR01229"/>
    </source>
</evidence>
<evidence type="ECO:0000313" key="15">
    <source>
        <dbReference type="Proteomes" id="UP000320593"/>
    </source>
</evidence>
<evidence type="ECO:0000256" key="4">
    <source>
        <dbReference type="ARBA" id="ARBA00022503"/>
    </source>
</evidence>
<feature type="binding site" evidence="10">
    <location>
        <position position="233"/>
    </location>
    <ligand>
        <name>Mn(2+)</name>
        <dbReference type="ChEBI" id="CHEBI:29035"/>
        <label>1</label>
    </ligand>
</feature>
<keyword evidence="5 10" id="KW-0479">Metal-binding</keyword>
<dbReference type="InterPro" id="IPR023696">
    <property type="entry name" value="Ureohydrolase_dom_sf"/>
</dbReference>
<dbReference type="InterPro" id="IPR014033">
    <property type="entry name" value="Arginase"/>
</dbReference>
<dbReference type="PANTHER" id="PTHR43782:SF3">
    <property type="entry name" value="ARGINASE"/>
    <property type="match status" value="1"/>
</dbReference>
<dbReference type="FunFam" id="3.40.800.10:FF:000012">
    <property type="entry name" value="Arginase"/>
    <property type="match status" value="1"/>
</dbReference>
<evidence type="ECO:0000256" key="6">
    <source>
        <dbReference type="ARBA" id="ARBA00022801"/>
    </source>
</evidence>
<comment type="cofactor">
    <cofactor evidence="10 13">
        <name>Mn(2+)</name>
        <dbReference type="ChEBI" id="CHEBI:29035"/>
    </cofactor>
    <text evidence="10 13">Binds 2 manganese ions per subunit.</text>
</comment>
<evidence type="ECO:0000313" key="14">
    <source>
        <dbReference type="EMBL" id="TWI82847.1"/>
    </source>
</evidence>
<dbReference type="NCBIfam" id="TIGR01229">
    <property type="entry name" value="rocF_arginase"/>
    <property type="match status" value="1"/>
</dbReference>
<comment type="pathway">
    <text evidence="1">Nitrogen metabolism; urea cycle; L-ornithine and urea from L-arginine: step 1/1.</text>
</comment>
<protein>
    <recommendedName>
        <fullName evidence="3 9">Arginase</fullName>
        <ecNumber evidence="2 9">3.5.3.1</ecNumber>
    </recommendedName>
</protein>
<dbReference type="InterPro" id="IPR020855">
    <property type="entry name" value="Ureohydrolase_Mn_BS"/>
</dbReference>
<dbReference type="PROSITE" id="PS51409">
    <property type="entry name" value="ARGINASE_2"/>
    <property type="match status" value="1"/>
</dbReference>
<dbReference type="GO" id="GO:0004053">
    <property type="term" value="F:arginase activity"/>
    <property type="evidence" value="ECO:0007669"/>
    <property type="project" value="UniProtKB-UniRule"/>
</dbReference>
<dbReference type="Gene3D" id="3.40.800.10">
    <property type="entry name" value="Ureohydrolase domain"/>
    <property type="match status" value="1"/>
</dbReference>